<organism evidence="7 8">
    <name type="scientific">Plantactinospora siamensis</name>
    <dbReference type="NCBI Taxonomy" id="555372"/>
    <lineage>
        <taxon>Bacteria</taxon>
        <taxon>Bacillati</taxon>
        <taxon>Actinomycetota</taxon>
        <taxon>Actinomycetes</taxon>
        <taxon>Micromonosporales</taxon>
        <taxon>Micromonosporaceae</taxon>
        <taxon>Plantactinospora</taxon>
    </lineage>
</organism>
<evidence type="ECO:0000256" key="3">
    <source>
        <dbReference type="ARBA" id="ARBA00023027"/>
    </source>
</evidence>
<feature type="region of interest" description="Disordered" evidence="6">
    <location>
        <begin position="1"/>
        <end position="31"/>
    </location>
</feature>
<reference evidence="7 8" key="1">
    <citation type="submission" date="2024-09" db="EMBL/GenBank/DDBJ databases">
        <authorList>
            <person name="Sun Q."/>
            <person name="Mori K."/>
        </authorList>
    </citation>
    <scope>NUCLEOTIDE SEQUENCE [LARGE SCALE GENOMIC DNA]</scope>
    <source>
        <strain evidence="7 8">TBRC 2205</strain>
    </source>
</reference>
<dbReference type="PANTHER" id="PTHR12684:SF2">
    <property type="entry name" value="TRNA 2'-PHOSPHOTRANSFERASE 1"/>
    <property type="match status" value="1"/>
</dbReference>
<sequence>MSPSGRARQRDPWANSERGARRPQGDDPSVFGWLRRRHPGMMFGVRQRDLVSLSKRMSLALRHAPARFGLVLDRAGWVAVQDFLAAMRISRGDLDAVVAGNDKQRFAIERGPDGIERIRASQGHSVPVDLDLVPQAPPPHLFHGTTTAALDAIRATGLHRARRHHVHLSTDPDLAHRVGARRAGTVVVLTVDAAAMARDGHLFYRSANGVWLTEAVPARYLAG</sequence>
<dbReference type="SUPFAM" id="SSF56399">
    <property type="entry name" value="ADP-ribosylation"/>
    <property type="match status" value="1"/>
</dbReference>
<dbReference type="InterPro" id="IPR042081">
    <property type="entry name" value="RNA_2'-PTrans_C"/>
</dbReference>
<keyword evidence="3 5" id="KW-0520">NAD</keyword>
<gene>
    <name evidence="5" type="primary">kptA</name>
    <name evidence="7" type="ORF">ACFFHU_25375</name>
</gene>
<accession>A0ABV6P341</accession>
<dbReference type="PANTHER" id="PTHR12684">
    <property type="entry name" value="PUTATIVE PHOSPHOTRANSFERASE"/>
    <property type="match status" value="1"/>
</dbReference>
<dbReference type="Pfam" id="PF01885">
    <property type="entry name" value="PTS_2-RNA"/>
    <property type="match status" value="1"/>
</dbReference>
<comment type="function">
    <text evidence="4 5">Removes the 2'-phosphate from RNA via an intermediate in which the phosphate is ADP-ribosylated by NAD followed by a presumed transesterification to release the RNA and generate ADP-ribose 1''-2''-cyclic phosphate (APPR&gt;P). May function as an ADP-ribosylase.</text>
</comment>
<keyword evidence="2 5" id="KW-0808">Transferase</keyword>
<protein>
    <recommendedName>
        <fullName evidence="5">Probable RNA 2'-phosphotransferase</fullName>
        <ecNumber evidence="5">2.7.1.-</ecNumber>
    </recommendedName>
</protein>
<dbReference type="Gene3D" id="1.10.10.970">
    <property type="entry name" value="RNA 2'-phosphotransferase, Tpt1/KptA family, N-terminal domain"/>
    <property type="match status" value="1"/>
</dbReference>
<evidence type="ECO:0000313" key="7">
    <source>
        <dbReference type="EMBL" id="MFC0567455.1"/>
    </source>
</evidence>
<evidence type="ECO:0000256" key="5">
    <source>
        <dbReference type="HAMAP-Rule" id="MF_00299"/>
    </source>
</evidence>
<keyword evidence="8" id="KW-1185">Reference proteome</keyword>
<evidence type="ECO:0000256" key="4">
    <source>
        <dbReference type="ARBA" id="ARBA00025212"/>
    </source>
</evidence>
<comment type="similarity">
    <text evidence="1 5">Belongs to the KptA/TPT1 family.</text>
</comment>
<proteinExistence type="inferred from homology"/>
<dbReference type="EC" id="2.7.1.-" evidence="5"/>
<dbReference type="Proteomes" id="UP001589894">
    <property type="component" value="Unassembled WGS sequence"/>
</dbReference>
<dbReference type="Gene3D" id="3.20.170.30">
    <property type="match status" value="1"/>
</dbReference>
<dbReference type="HAMAP" id="MF_00299">
    <property type="entry name" value="KptA"/>
    <property type="match status" value="1"/>
</dbReference>
<evidence type="ECO:0000256" key="2">
    <source>
        <dbReference type="ARBA" id="ARBA00022679"/>
    </source>
</evidence>
<name>A0ABV6P341_9ACTN</name>
<evidence type="ECO:0000256" key="6">
    <source>
        <dbReference type="SAM" id="MobiDB-lite"/>
    </source>
</evidence>
<dbReference type="InterPro" id="IPR002745">
    <property type="entry name" value="Ptrans_KptA/Tpt1"/>
</dbReference>
<dbReference type="InterPro" id="IPR042080">
    <property type="entry name" value="RNA_2'-PTrans_N"/>
</dbReference>
<dbReference type="InterPro" id="IPR022928">
    <property type="entry name" value="RNA_2'-PTrans_KptA"/>
</dbReference>
<evidence type="ECO:0000256" key="1">
    <source>
        <dbReference type="ARBA" id="ARBA00009836"/>
    </source>
</evidence>
<evidence type="ECO:0000313" key="8">
    <source>
        <dbReference type="Proteomes" id="UP001589894"/>
    </source>
</evidence>
<dbReference type="EMBL" id="JBHLUE010000026">
    <property type="protein sequence ID" value="MFC0567455.1"/>
    <property type="molecule type" value="Genomic_DNA"/>
</dbReference>
<dbReference type="RefSeq" id="WP_377352393.1">
    <property type="nucleotide sequence ID" value="NZ_JBHMEF010000010.1"/>
</dbReference>
<comment type="caution">
    <text evidence="7">The sequence shown here is derived from an EMBL/GenBank/DDBJ whole genome shotgun (WGS) entry which is preliminary data.</text>
</comment>